<evidence type="ECO:0000313" key="2">
    <source>
        <dbReference type="Proteomes" id="UP000001338"/>
    </source>
</evidence>
<dbReference type="EMBL" id="AFLV02000058">
    <property type="protein sequence ID" value="EKR63425.1"/>
    <property type="molecule type" value="Genomic_DNA"/>
</dbReference>
<reference evidence="1 2" key="1">
    <citation type="submission" date="2012-10" db="EMBL/GenBank/DDBJ databases">
        <authorList>
            <person name="Harkins D.M."/>
            <person name="Durkin A.S."/>
            <person name="Brinkac L.M."/>
            <person name="Haft D.H."/>
            <person name="Selengut J.D."/>
            <person name="Sanka R."/>
            <person name="DePew J."/>
            <person name="Purushe J."/>
            <person name="Whelen A.C."/>
            <person name="Vinetz J.M."/>
            <person name="Sutton G.G."/>
            <person name="Nierman W.C."/>
            <person name="Fouts D.E."/>
        </authorList>
    </citation>
    <scope>NUCLEOTIDE SEQUENCE [LARGE SCALE GENOMIC DNA]</scope>
    <source>
        <strain evidence="1 2">2006001853</strain>
    </source>
</reference>
<proteinExistence type="predicted"/>
<sequence length="101" mass="12235">MANTTGARKEYFSFRKVSIYSIPSKKNHNTVHLIEPNSCLQFSFWTIPEVASMFRIVFLWILAVPINHYKNLIYFEIRKRFFGNYSVFVWIEEWERFDLES</sequence>
<protein>
    <submittedName>
        <fullName evidence="1">Uncharacterized protein</fullName>
    </submittedName>
</protein>
<organism evidence="1 2">
    <name type="scientific">Leptospira weilii str. 2006001853</name>
    <dbReference type="NCBI Taxonomy" id="1001589"/>
    <lineage>
        <taxon>Bacteria</taxon>
        <taxon>Pseudomonadati</taxon>
        <taxon>Spirochaetota</taxon>
        <taxon>Spirochaetia</taxon>
        <taxon>Leptospirales</taxon>
        <taxon>Leptospiraceae</taxon>
        <taxon>Leptospira</taxon>
    </lineage>
</organism>
<accession>A0A828Z100</accession>
<dbReference type="Proteomes" id="UP000001338">
    <property type="component" value="Unassembled WGS sequence"/>
</dbReference>
<evidence type="ECO:0000313" key="1">
    <source>
        <dbReference type="EMBL" id="EKR63425.1"/>
    </source>
</evidence>
<gene>
    <name evidence="1" type="ORF">LEP1GSC036_4296</name>
</gene>
<comment type="caution">
    <text evidence="1">The sequence shown here is derived from an EMBL/GenBank/DDBJ whole genome shotgun (WGS) entry which is preliminary data.</text>
</comment>
<name>A0A828Z100_9LEPT</name>
<dbReference type="RefSeq" id="WP_004500043.1">
    <property type="nucleotide sequence ID" value="NZ_AFLV02000058.1"/>
</dbReference>
<dbReference type="AlphaFoldDB" id="A0A828Z100"/>